<dbReference type="Ensembl" id="ENSCSAVT00000007685.1">
    <property type="protein sequence ID" value="ENSCSAVP00000007586.1"/>
    <property type="gene ID" value="ENSCSAVG00000004536.1"/>
</dbReference>
<feature type="region of interest" description="Disordered" evidence="6">
    <location>
        <begin position="175"/>
        <end position="201"/>
    </location>
</feature>
<dbReference type="HOGENOM" id="CLU_043480_0_0_1"/>
<dbReference type="SUPFAM" id="SSF57667">
    <property type="entry name" value="beta-beta-alpha zinc fingers"/>
    <property type="match status" value="1"/>
</dbReference>
<dbReference type="eggNOG" id="KOG1721">
    <property type="taxonomic scope" value="Eukaryota"/>
</dbReference>
<organism evidence="8 9">
    <name type="scientific">Ciona savignyi</name>
    <name type="common">Pacific transparent sea squirt</name>
    <dbReference type="NCBI Taxonomy" id="51511"/>
    <lineage>
        <taxon>Eukaryota</taxon>
        <taxon>Metazoa</taxon>
        <taxon>Chordata</taxon>
        <taxon>Tunicata</taxon>
        <taxon>Ascidiacea</taxon>
        <taxon>Phlebobranchia</taxon>
        <taxon>Cionidae</taxon>
        <taxon>Ciona</taxon>
    </lineage>
</organism>
<keyword evidence="3 5" id="KW-0863">Zinc-finger</keyword>
<dbReference type="Pfam" id="PF00096">
    <property type="entry name" value="zf-C2H2"/>
    <property type="match status" value="1"/>
</dbReference>
<protein>
    <recommendedName>
        <fullName evidence="7">C2H2-type domain-containing protein</fullName>
    </recommendedName>
</protein>
<reference evidence="9" key="1">
    <citation type="submission" date="2003-08" db="EMBL/GenBank/DDBJ databases">
        <authorList>
            <person name="Birren B."/>
            <person name="Nusbaum C."/>
            <person name="Abebe A."/>
            <person name="Abouelleil A."/>
            <person name="Adekoya E."/>
            <person name="Ait-zahra M."/>
            <person name="Allen N."/>
            <person name="Allen T."/>
            <person name="An P."/>
            <person name="Anderson M."/>
            <person name="Anderson S."/>
            <person name="Arachchi H."/>
            <person name="Armbruster J."/>
            <person name="Bachantsang P."/>
            <person name="Baldwin J."/>
            <person name="Barry A."/>
            <person name="Bayul T."/>
            <person name="Blitshsteyn B."/>
            <person name="Bloom T."/>
            <person name="Blye J."/>
            <person name="Boguslavskiy L."/>
            <person name="Borowsky M."/>
            <person name="Boukhgalter B."/>
            <person name="Brunache A."/>
            <person name="Butler J."/>
            <person name="Calixte N."/>
            <person name="Calvo S."/>
            <person name="Camarata J."/>
            <person name="Campo K."/>
            <person name="Chang J."/>
            <person name="Cheshatsang Y."/>
            <person name="Citroen M."/>
            <person name="Collymore A."/>
            <person name="Considine T."/>
            <person name="Cook A."/>
            <person name="Cooke P."/>
            <person name="Corum B."/>
            <person name="Cuomo C."/>
            <person name="David R."/>
            <person name="Dawoe T."/>
            <person name="Degray S."/>
            <person name="Dodge S."/>
            <person name="Dooley K."/>
            <person name="Dorje P."/>
            <person name="Dorjee K."/>
            <person name="Dorris L."/>
            <person name="Duffey N."/>
            <person name="Dupes A."/>
            <person name="Elkins T."/>
            <person name="Engels R."/>
            <person name="Erickson J."/>
            <person name="Farina A."/>
            <person name="Faro S."/>
            <person name="Ferreira P."/>
            <person name="Fischer H."/>
            <person name="Fitzgerald M."/>
            <person name="Foley K."/>
            <person name="Gage D."/>
            <person name="Galagan J."/>
            <person name="Gearin G."/>
            <person name="Gnerre S."/>
            <person name="Gnirke A."/>
            <person name="Goyette A."/>
            <person name="Graham J."/>
            <person name="Grandbois E."/>
            <person name="Gyaltsen K."/>
            <person name="Hafez N."/>
            <person name="Hagopian D."/>
            <person name="Hagos B."/>
            <person name="Hall J."/>
            <person name="Hatcher B."/>
            <person name="Heller A."/>
            <person name="Higgins H."/>
            <person name="Honan T."/>
            <person name="Horn A."/>
            <person name="Houde N."/>
            <person name="Hughes L."/>
            <person name="Hulme W."/>
            <person name="Husby E."/>
            <person name="Iliev I."/>
            <person name="Jaffe D."/>
            <person name="Jones C."/>
            <person name="Kamal M."/>
            <person name="Kamat A."/>
            <person name="Kamvysselis M."/>
            <person name="Karlsson E."/>
            <person name="Kells C."/>
            <person name="Kieu A."/>
            <person name="Kisner P."/>
            <person name="Kodira C."/>
            <person name="Kulbokas E."/>
            <person name="Labutti K."/>
            <person name="Lama D."/>
            <person name="Landers T."/>
            <person name="Leger J."/>
            <person name="Levine S."/>
            <person name="Lewis D."/>
            <person name="Lewis T."/>
            <person name="Lindblad-toh K."/>
            <person name="Liu X."/>
            <person name="Lokyitsang T."/>
            <person name="Lokyitsang Y."/>
            <person name="Lucien O."/>
            <person name="Lui A."/>
            <person name="Ma L.J."/>
            <person name="Mabbitt R."/>
            <person name="Macdonald J."/>
            <person name="Maclean C."/>
            <person name="Major J."/>
            <person name="Manning J."/>
            <person name="Marabella R."/>
            <person name="Maru K."/>
            <person name="Matthews C."/>
            <person name="Mauceli E."/>
            <person name="Mccarthy M."/>
            <person name="Mcdonough S."/>
            <person name="Mcghee T."/>
            <person name="Meldrim J."/>
            <person name="Meneus L."/>
            <person name="Mesirov J."/>
            <person name="Mihalev A."/>
            <person name="Mihova T."/>
            <person name="Mikkelsen T."/>
            <person name="Mlenga V."/>
            <person name="Moru K."/>
            <person name="Mozes J."/>
            <person name="Mulrain L."/>
            <person name="Munson G."/>
            <person name="Naylor J."/>
            <person name="Newes C."/>
            <person name="Nguyen C."/>
            <person name="Nguyen N."/>
            <person name="Nguyen T."/>
            <person name="Nicol R."/>
            <person name="Nielsen C."/>
            <person name="Nizzari M."/>
            <person name="Norbu C."/>
            <person name="Norbu N."/>
            <person name="O'donnell P."/>
            <person name="Okoawo O."/>
            <person name="O'leary S."/>
            <person name="Omotosho B."/>
            <person name="O'neill K."/>
            <person name="Osman S."/>
            <person name="Parker S."/>
            <person name="Perrin D."/>
            <person name="Phunkhang P."/>
            <person name="Piqani B."/>
            <person name="Purcell S."/>
            <person name="Rachupka T."/>
            <person name="Ramasamy U."/>
            <person name="Rameau R."/>
            <person name="Ray V."/>
            <person name="Raymond C."/>
            <person name="Retta R."/>
            <person name="Richardson S."/>
            <person name="Rise C."/>
            <person name="Rodriguez J."/>
            <person name="Rogers J."/>
            <person name="Rogov P."/>
            <person name="Rutman M."/>
            <person name="Schupbach R."/>
            <person name="Seaman C."/>
            <person name="Settipalli S."/>
            <person name="Sharpe T."/>
            <person name="Sheridan J."/>
            <person name="Sherpa N."/>
            <person name="Shi J."/>
            <person name="Smirnov S."/>
            <person name="Smith C."/>
            <person name="Sougnez C."/>
            <person name="Spencer B."/>
            <person name="Stalker J."/>
            <person name="Stange-thomann N."/>
            <person name="Stavropoulos S."/>
            <person name="Stetson K."/>
            <person name="Stone C."/>
            <person name="Stone S."/>
            <person name="Stubbs M."/>
            <person name="Talamas J."/>
            <person name="Tchuinga P."/>
            <person name="Tenzing P."/>
            <person name="Tesfaye S."/>
            <person name="Theodore J."/>
            <person name="Thoulutsang Y."/>
            <person name="Topham K."/>
            <person name="Towey S."/>
            <person name="Tsamla T."/>
            <person name="Tsomo N."/>
            <person name="Vallee D."/>
            <person name="Vassiliev H."/>
            <person name="Venkataraman V."/>
            <person name="Vinson J."/>
            <person name="Vo A."/>
            <person name="Wade C."/>
            <person name="Wang S."/>
            <person name="Wangchuk T."/>
            <person name="Wangdi T."/>
            <person name="Whittaker C."/>
            <person name="Wilkinson J."/>
            <person name="Wu Y."/>
            <person name="Wyman D."/>
            <person name="Yadav S."/>
            <person name="Yang S."/>
            <person name="Yang X."/>
            <person name="Yeager S."/>
            <person name="Yee E."/>
            <person name="Young G."/>
            <person name="Zainoun J."/>
            <person name="Zembeck L."/>
            <person name="Zimmer A."/>
            <person name="Zody M."/>
            <person name="Lander E."/>
        </authorList>
    </citation>
    <scope>NUCLEOTIDE SEQUENCE [LARGE SCALE GENOMIC DNA]</scope>
</reference>
<dbReference type="GO" id="GO:0000978">
    <property type="term" value="F:RNA polymerase II cis-regulatory region sequence-specific DNA binding"/>
    <property type="evidence" value="ECO:0007669"/>
    <property type="project" value="TreeGrafter"/>
</dbReference>
<dbReference type="InterPro" id="IPR013087">
    <property type="entry name" value="Znf_C2H2_type"/>
</dbReference>
<dbReference type="GO" id="GO:0000981">
    <property type="term" value="F:DNA-binding transcription factor activity, RNA polymerase II-specific"/>
    <property type="evidence" value="ECO:0007669"/>
    <property type="project" value="TreeGrafter"/>
</dbReference>
<keyword evidence="1" id="KW-0479">Metal-binding</keyword>
<sequence length="337" mass="36984">MADLPKENGDILPTSEQVNGDAVPPSDNETINEESNNLPPDVTVEPTDVTSNEPAAEEGTTTTVQFIAVSADEHARMVSAGELPESVHGADVHMQIPGAEAQQVRLIAVDSNGVPVTESAILQAAAEQAGIVFIIKNDNGDDSQITIDQAMQLSMGENPPLITATTAAVVLEQKEKETNHDTDGNDTEDEGDGKKPPMKPRLKLRVYSQKDGPEDVTASFLDDGTLEDTPGVLEEEKPIDESVYEFQDPPTGGDAEQPTESPMDPAILKKGVKRLADKSRDRRKIYQCRDCSFYSHRHSNLVRHMKIHTDERPYKCHLCDRSFRTNTLLRNHINTHT</sequence>
<dbReference type="STRING" id="51511.ENSCSAVP00000007586"/>
<feature type="region of interest" description="Disordered" evidence="6">
    <location>
        <begin position="244"/>
        <end position="264"/>
    </location>
</feature>
<evidence type="ECO:0000256" key="5">
    <source>
        <dbReference type="PROSITE-ProRule" id="PRU00042"/>
    </source>
</evidence>
<dbReference type="FunFam" id="3.30.160.60:FF:000222">
    <property type="entry name" value="Putative transcriptional repressor ctcf"/>
    <property type="match status" value="1"/>
</dbReference>
<feature type="region of interest" description="Disordered" evidence="6">
    <location>
        <begin position="1"/>
        <end position="58"/>
    </location>
</feature>
<evidence type="ECO:0000259" key="7">
    <source>
        <dbReference type="PROSITE" id="PS50157"/>
    </source>
</evidence>
<dbReference type="Gene3D" id="3.30.160.60">
    <property type="entry name" value="Classic Zinc Finger"/>
    <property type="match status" value="2"/>
</dbReference>
<dbReference type="InterPro" id="IPR036236">
    <property type="entry name" value="Znf_C2H2_sf"/>
</dbReference>
<dbReference type="PROSITE" id="PS00028">
    <property type="entry name" value="ZINC_FINGER_C2H2_1"/>
    <property type="match status" value="1"/>
</dbReference>
<dbReference type="Proteomes" id="UP000007875">
    <property type="component" value="Unassembled WGS sequence"/>
</dbReference>
<feature type="domain" description="C2H2-type" evidence="7">
    <location>
        <begin position="286"/>
        <end position="313"/>
    </location>
</feature>
<evidence type="ECO:0000313" key="9">
    <source>
        <dbReference type="Proteomes" id="UP000007875"/>
    </source>
</evidence>
<accession>H2YQH8</accession>
<dbReference type="GO" id="GO:0008270">
    <property type="term" value="F:zinc ion binding"/>
    <property type="evidence" value="ECO:0007669"/>
    <property type="project" value="UniProtKB-KW"/>
</dbReference>
<dbReference type="SMART" id="SM00355">
    <property type="entry name" value="ZnF_C2H2"/>
    <property type="match status" value="2"/>
</dbReference>
<evidence type="ECO:0000256" key="3">
    <source>
        <dbReference type="ARBA" id="ARBA00022771"/>
    </source>
</evidence>
<keyword evidence="4" id="KW-0862">Zinc</keyword>
<dbReference type="PANTHER" id="PTHR23235">
    <property type="entry name" value="KRUEPPEL-LIKE TRANSCRIPTION FACTOR"/>
    <property type="match status" value="1"/>
</dbReference>
<keyword evidence="9" id="KW-1185">Reference proteome</keyword>
<proteinExistence type="predicted"/>
<feature type="compositionally biased region" description="Polar residues" evidence="6">
    <location>
        <begin position="48"/>
        <end position="58"/>
    </location>
</feature>
<evidence type="ECO:0000256" key="6">
    <source>
        <dbReference type="SAM" id="MobiDB-lite"/>
    </source>
</evidence>
<evidence type="ECO:0000256" key="2">
    <source>
        <dbReference type="ARBA" id="ARBA00022737"/>
    </source>
</evidence>
<feature type="compositionally biased region" description="Polar residues" evidence="6">
    <location>
        <begin position="27"/>
        <end position="38"/>
    </location>
</feature>
<keyword evidence="2" id="KW-0677">Repeat</keyword>
<feature type="domain" description="C2H2-type" evidence="7">
    <location>
        <begin position="314"/>
        <end position="337"/>
    </location>
</feature>
<evidence type="ECO:0000256" key="1">
    <source>
        <dbReference type="ARBA" id="ARBA00022723"/>
    </source>
</evidence>
<dbReference type="AlphaFoldDB" id="H2YQH8"/>
<dbReference type="PANTHER" id="PTHR23235:SF120">
    <property type="entry name" value="KRUPPEL-LIKE FACTOR 15"/>
    <property type="match status" value="1"/>
</dbReference>
<dbReference type="InParanoid" id="H2YQH8"/>
<reference evidence="8" key="2">
    <citation type="submission" date="2025-08" db="UniProtKB">
        <authorList>
            <consortium name="Ensembl"/>
        </authorList>
    </citation>
    <scope>IDENTIFICATION</scope>
</reference>
<evidence type="ECO:0000256" key="4">
    <source>
        <dbReference type="ARBA" id="ARBA00022833"/>
    </source>
</evidence>
<name>H2YQH8_CIOSA</name>
<dbReference type="PROSITE" id="PS50157">
    <property type="entry name" value="ZINC_FINGER_C2H2_2"/>
    <property type="match status" value="2"/>
</dbReference>
<evidence type="ECO:0000313" key="8">
    <source>
        <dbReference type="Ensembl" id="ENSCSAVP00000007586.1"/>
    </source>
</evidence>
<reference evidence="8" key="3">
    <citation type="submission" date="2025-09" db="UniProtKB">
        <authorList>
            <consortium name="Ensembl"/>
        </authorList>
    </citation>
    <scope>IDENTIFICATION</scope>
</reference>